<keyword evidence="2" id="KW-1185">Reference proteome</keyword>
<dbReference type="PANTHER" id="PTHR35446:SF2">
    <property type="entry name" value="CARBOXYMUCONOLACTONE DECARBOXYLASE-LIKE DOMAIN-CONTAINING PROTEIN"/>
    <property type="match status" value="1"/>
</dbReference>
<dbReference type="AlphaFoldDB" id="A0A919ULC6"/>
<name>A0A919ULC6_9ACTN</name>
<accession>A0A919ULC6</accession>
<dbReference type="PANTHER" id="PTHR35446">
    <property type="entry name" value="SI:CH211-175M2.5"/>
    <property type="match status" value="1"/>
</dbReference>
<sequence>MSGIGFLGMPELGDEAKRIFDEDVEDLGYVMNVSRLWAYQPKAVKLFFGLFREVSVPHGLDDRQRAILVVACASAFGDSYCSLVWGTRLAAAAGEEVASGVLTGSDTGLTGEERAMARWARKVARDPTRTTQADVRELRDAGISDERIFAMTAFVALRIAFATVNDALGVPPDSAYRTRAPEAVLSAVTFGRSFQD</sequence>
<evidence type="ECO:0000313" key="2">
    <source>
        <dbReference type="Proteomes" id="UP000640052"/>
    </source>
</evidence>
<protein>
    <recommendedName>
        <fullName evidence="3">Carboxymuconolactone decarboxylase-like domain-containing protein</fullName>
    </recommendedName>
</protein>
<evidence type="ECO:0000313" key="1">
    <source>
        <dbReference type="EMBL" id="GIH22173.1"/>
    </source>
</evidence>
<dbReference type="EMBL" id="BOOA01000003">
    <property type="protein sequence ID" value="GIH22173.1"/>
    <property type="molecule type" value="Genomic_DNA"/>
</dbReference>
<dbReference type="InterPro" id="IPR029032">
    <property type="entry name" value="AhpD-like"/>
</dbReference>
<dbReference type="SUPFAM" id="SSF69118">
    <property type="entry name" value="AhpD-like"/>
    <property type="match status" value="1"/>
</dbReference>
<gene>
    <name evidence="1" type="ORF">Aph01nite_04830</name>
</gene>
<dbReference type="Proteomes" id="UP000640052">
    <property type="component" value="Unassembled WGS sequence"/>
</dbReference>
<proteinExistence type="predicted"/>
<evidence type="ECO:0008006" key="3">
    <source>
        <dbReference type="Google" id="ProtNLM"/>
    </source>
</evidence>
<organism evidence="1 2">
    <name type="scientific">Acrocarpospora phusangensis</name>
    <dbReference type="NCBI Taxonomy" id="1070424"/>
    <lineage>
        <taxon>Bacteria</taxon>
        <taxon>Bacillati</taxon>
        <taxon>Actinomycetota</taxon>
        <taxon>Actinomycetes</taxon>
        <taxon>Streptosporangiales</taxon>
        <taxon>Streptosporangiaceae</taxon>
        <taxon>Acrocarpospora</taxon>
    </lineage>
</organism>
<reference evidence="1" key="1">
    <citation type="submission" date="2021-01" db="EMBL/GenBank/DDBJ databases">
        <title>Whole genome shotgun sequence of Acrocarpospora phusangensis NBRC 108782.</title>
        <authorList>
            <person name="Komaki H."/>
            <person name="Tamura T."/>
        </authorList>
    </citation>
    <scope>NUCLEOTIDE SEQUENCE</scope>
    <source>
        <strain evidence="1">NBRC 108782</strain>
    </source>
</reference>
<dbReference type="Gene3D" id="1.20.1290.10">
    <property type="entry name" value="AhpD-like"/>
    <property type="match status" value="1"/>
</dbReference>
<comment type="caution">
    <text evidence="1">The sequence shown here is derived from an EMBL/GenBank/DDBJ whole genome shotgun (WGS) entry which is preliminary data.</text>
</comment>